<keyword evidence="2" id="KW-0614">Plasmid</keyword>
<protein>
    <recommendedName>
        <fullName evidence="4">Helix-turn-helix domain-containing protein</fullName>
    </recommendedName>
</protein>
<accession>A0A2D2DWB3</accession>
<evidence type="ECO:0000313" key="3">
    <source>
        <dbReference type="Proteomes" id="UP000229897"/>
    </source>
</evidence>
<keyword evidence="3" id="KW-1185">Reference proteome</keyword>
<evidence type="ECO:0008006" key="4">
    <source>
        <dbReference type="Google" id="ProtNLM"/>
    </source>
</evidence>
<geneLocation type="plasmid" evidence="2 3">
    <name>unnamed</name>
</geneLocation>
<name>A0A2D2DWB3_9BURK</name>
<dbReference type="RefSeq" id="WP_099883128.1">
    <property type="nucleotide sequence ID" value="NZ_CP024609.1"/>
</dbReference>
<dbReference type="Gene3D" id="1.10.10.10">
    <property type="entry name" value="Winged helix-like DNA-binding domain superfamily/Winged helix DNA-binding domain"/>
    <property type="match status" value="1"/>
</dbReference>
<dbReference type="Proteomes" id="UP000229897">
    <property type="component" value="Plasmid unnamed"/>
</dbReference>
<feature type="compositionally biased region" description="Polar residues" evidence="1">
    <location>
        <begin position="122"/>
        <end position="139"/>
    </location>
</feature>
<proteinExistence type="predicted"/>
<dbReference type="KEGG" id="mass:CR152_32385"/>
<evidence type="ECO:0000313" key="2">
    <source>
        <dbReference type="EMBL" id="ATQ79276.1"/>
    </source>
</evidence>
<gene>
    <name evidence="2" type="ORF">CR152_32385</name>
</gene>
<feature type="compositionally biased region" description="Pro residues" evidence="1">
    <location>
        <begin position="94"/>
        <end position="111"/>
    </location>
</feature>
<feature type="region of interest" description="Disordered" evidence="1">
    <location>
        <begin position="87"/>
        <end position="139"/>
    </location>
</feature>
<evidence type="ECO:0000256" key="1">
    <source>
        <dbReference type="SAM" id="MobiDB-lite"/>
    </source>
</evidence>
<dbReference type="OrthoDB" id="5526813at2"/>
<dbReference type="Pfam" id="PF13730">
    <property type="entry name" value="HTH_36"/>
    <property type="match status" value="1"/>
</dbReference>
<dbReference type="EMBL" id="CP024609">
    <property type="protein sequence ID" value="ATQ79276.1"/>
    <property type="molecule type" value="Genomic_DNA"/>
</dbReference>
<organism evidence="2 3">
    <name type="scientific">Massilia violaceinigra</name>
    <dbReference type="NCBI Taxonomy" id="2045208"/>
    <lineage>
        <taxon>Bacteria</taxon>
        <taxon>Pseudomonadati</taxon>
        <taxon>Pseudomonadota</taxon>
        <taxon>Betaproteobacteria</taxon>
        <taxon>Burkholderiales</taxon>
        <taxon>Oxalobacteraceae</taxon>
        <taxon>Telluria group</taxon>
        <taxon>Massilia</taxon>
    </lineage>
</organism>
<dbReference type="InterPro" id="IPR036388">
    <property type="entry name" value="WH-like_DNA-bd_sf"/>
</dbReference>
<sequence>MSISLMTAAWKSPLPSGQKFVLIALCDNANDQGECYPSIATIAYKCSMGERTVQGHITALEALGILRREMRRGRSTNYHIYSAHFDAPAESAPPQNPHPTPAKSAPPPPQILPKTPADLAPITTSKPSIESSVNRNTATGTRLPKDFALPKSWGDWALAKFPDWTEDHVREVAATFRDHWVPMAGSRGVKLEWEGPWRNWCRNARGPERATGARASQAWWASDASVAAEAARLGLQPAQAGESSLAFKGRVQAAIDNGGVPPAPPRQSRVGIIDPTVAPPRAKKGMPAGAVAGMKAILKASRARKNQPTTDEDDV</sequence>
<dbReference type="AlphaFoldDB" id="A0A2D2DWB3"/>
<reference evidence="2" key="1">
    <citation type="submission" date="2017-10" db="EMBL/GenBank/DDBJ databases">
        <title>Massilia psychrophilum sp. nov., a novel purple-pigmented bacterium isolated from Tianshan glacier, Xinjiang Municipality, China.</title>
        <authorList>
            <person name="Wang H."/>
        </authorList>
    </citation>
    <scope>NUCLEOTIDE SEQUENCE [LARGE SCALE GENOMIC DNA]</scope>
    <source>
        <strain evidence="2">B2</strain>
        <plasmid evidence="2">unnamed</plasmid>
    </source>
</reference>